<reference evidence="8 9" key="1">
    <citation type="submission" date="2023-01" db="EMBL/GenBank/DDBJ databases">
        <title>Vibrio sp. KJ40-1 sp.nov, isolated from marine algae.</title>
        <authorList>
            <person name="Butt M."/>
            <person name="Kim J.M.J."/>
            <person name="Jeon C.O.C."/>
        </authorList>
    </citation>
    <scope>NUCLEOTIDE SEQUENCE [LARGE SCALE GENOMIC DNA]</scope>
    <source>
        <strain evidence="8 9">KJ40-1</strain>
    </source>
</reference>
<gene>
    <name evidence="8" type="ORF">PGX00_13600</name>
</gene>
<dbReference type="RefSeq" id="WP_272137284.1">
    <property type="nucleotide sequence ID" value="NZ_JAQLOI010000001.1"/>
</dbReference>
<keyword evidence="3" id="KW-0677">Repeat</keyword>
<feature type="transmembrane region" description="Helical" evidence="7">
    <location>
        <begin position="493"/>
        <end position="512"/>
    </location>
</feature>
<proteinExistence type="inferred from homology"/>
<evidence type="ECO:0000256" key="6">
    <source>
        <dbReference type="SAM" id="MobiDB-lite"/>
    </source>
</evidence>
<dbReference type="EMBL" id="JAQLOI010000001">
    <property type="protein sequence ID" value="MDB1124628.1"/>
    <property type="molecule type" value="Genomic_DNA"/>
</dbReference>
<keyword evidence="7" id="KW-0812">Transmembrane</keyword>
<dbReference type="PANTHER" id="PTHR46630:SF1">
    <property type="entry name" value="TETRATRICOPEPTIDE REPEAT PROTEIN 29"/>
    <property type="match status" value="1"/>
</dbReference>
<dbReference type="PANTHER" id="PTHR46630">
    <property type="entry name" value="TETRATRICOPEPTIDE REPEAT PROTEIN 29"/>
    <property type="match status" value="1"/>
</dbReference>
<dbReference type="Gene3D" id="1.25.40.10">
    <property type="entry name" value="Tetratricopeptide repeat domain"/>
    <property type="match status" value="1"/>
</dbReference>
<sequence length="762" mass="87264">MSKSALSRLLISIALWGAATTTLYSTGVFADEITSTVLEEAEKVIEIVPERSKKIAQQFLTARTLADKKQGQSQNHTSRDEAENTVRTPSTSIKALQIIAKAKYILGDSRGSLISVEQAENLARTYNLPHQIVKVQILKATLLWRLTKDEDKTRTLITSIEQGIENKEQTFLDIELNYQLLMLKAEIATSQEDNSLAKNYFDQANNFLVKLNNEELLIKHQVTLGEYYLTNTNYNQALYQLLSAYWSAIENDKPILLAEINRVISDLFIKKSVLDKALEHLSQAADFYDNYENSRNLATILKKMADIYYSQGQYNLALVHYFNVLDSEEVNRDIEDIIQVRLDLAKTYLQLYNYPLAEQYLQRANALLAYAKIDNLIATYYLLNSELEFLKTNINKSLGFAEKALEIGEKTNNEDIQLHAYLLLTKAYEHMSNYSDAFISGKKYDQLITNKQQQLLTISENDFREQKLFIEQSLHFKDQSKLLSQSNEEQIRFRYASAILFVLSLLILVLFVRRGIVNKKMRHQLSNLYNDHYTHPRSGLRNFRLLNVKLPFSLEQSSANFEQWKTGDLINEPLHDKLRFIMIELPSLRTAYLQQGYNAGLQLEAEFGAFIKTKLKSPARLYHFADGMFLYVEPNTTPIKTARELFEQVNNWVKDFKSDKLLDRTIRAGIADYPFLPRAYTAINDKELIDILLMASNLARLQNHQHGGNQWVSLTAIENAPAASFASGDIRSACLSAIENGLIKIDSSDKIEDNIIKLSIIE</sequence>
<evidence type="ECO:0000256" key="4">
    <source>
        <dbReference type="ARBA" id="ARBA00022803"/>
    </source>
</evidence>
<evidence type="ECO:0000313" key="8">
    <source>
        <dbReference type="EMBL" id="MDB1124628.1"/>
    </source>
</evidence>
<keyword evidence="7" id="KW-1133">Transmembrane helix</keyword>
<keyword evidence="4" id="KW-0802">TPR repeat</keyword>
<comment type="caution">
    <text evidence="8">The sequence shown here is derived from an EMBL/GenBank/DDBJ whole genome shotgun (WGS) entry which is preliminary data.</text>
</comment>
<evidence type="ECO:0000256" key="2">
    <source>
        <dbReference type="ARBA" id="ARBA00022490"/>
    </source>
</evidence>
<evidence type="ECO:0000256" key="3">
    <source>
        <dbReference type="ARBA" id="ARBA00022737"/>
    </source>
</evidence>
<dbReference type="Proteomes" id="UP001210678">
    <property type="component" value="Unassembled WGS sequence"/>
</dbReference>
<accession>A0ABT4YSU6</accession>
<name>A0ABT4YSU6_9VIBR</name>
<dbReference type="InterPro" id="IPR019734">
    <property type="entry name" value="TPR_rpt"/>
</dbReference>
<feature type="region of interest" description="Disordered" evidence="6">
    <location>
        <begin position="66"/>
        <end position="88"/>
    </location>
</feature>
<evidence type="ECO:0000256" key="5">
    <source>
        <dbReference type="ARBA" id="ARBA00038253"/>
    </source>
</evidence>
<comment type="similarity">
    <text evidence="5">Belongs to the Rap family.</text>
</comment>
<keyword evidence="9" id="KW-1185">Reference proteome</keyword>
<dbReference type="SMART" id="SM00028">
    <property type="entry name" value="TPR"/>
    <property type="match status" value="3"/>
</dbReference>
<organism evidence="8 9">
    <name type="scientific">Vibrio algarum</name>
    <dbReference type="NCBI Taxonomy" id="3020714"/>
    <lineage>
        <taxon>Bacteria</taxon>
        <taxon>Pseudomonadati</taxon>
        <taxon>Pseudomonadota</taxon>
        <taxon>Gammaproteobacteria</taxon>
        <taxon>Vibrionales</taxon>
        <taxon>Vibrionaceae</taxon>
        <taxon>Vibrio</taxon>
    </lineage>
</organism>
<evidence type="ECO:0000256" key="1">
    <source>
        <dbReference type="ARBA" id="ARBA00004496"/>
    </source>
</evidence>
<evidence type="ECO:0000256" key="7">
    <source>
        <dbReference type="SAM" id="Phobius"/>
    </source>
</evidence>
<keyword evidence="2" id="KW-0963">Cytoplasm</keyword>
<dbReference type="InterPro" id="IPR011990">
    <property type="entry name" value="TPR-like_helical_dom_sf"/>
</dbReference>
<keyword evidence="7" id="KW-0472">Membrane</keyword>
<dbReference type="SUPFAM" id="SSF48452">
    <property type="entry name" value="TPR-like"/>
    <property type="match status" value="2"/>
</dbReference>
<dbReference type="InterPro" id="IPR051476">
    <property type="entry name" value="Bac_ResReg_Asp_Phosphatase"/>
</dbReference>
<comment type="subcellular location">
    <subcellularLocation>
        <location evidence="1">Cytoplasm</location>
    </subcellularLocation>
</comment>
<protein>
    <submittedName>
        <fullName evidence="8">Tetratricopeptide repeat protein</fullName>
    </submittedName>
</protein>
<evidence type="ECO:0000313" key="9">
    <source>
        <dbReference type="Proteomes" id="UP001210678"/>
    </source>
</evidence>